<dbReference type="PANTHER" id="PTHR46223:SF3">
    <property type="entry name" value="HISTONE-LYSINE N-METHYLTRANSFERASE SET-23"/>
    <property type="match status" value="1"/>
</dbReference>
<evidence type="ECO:0000256" key="6">
    <source>
        <dbReference type="ARBA" id="ARBA00022723"/>
    </source>
</evidence>
<dbReference type="PROSITE" id="PS50868">
    <property type="entry name" value="POST_SET"/>
    <property type="match status" value="1"/>
</dbReference>
<keyword evidence="5" id="KW-0949">S-adenosyl-L-methionine</keyword>
<proteinExistence type="predicted"/>
<dbReference type="GO" id="GO:0008270">
    <property type="term" value="F:zinc ion binding"/>
    <property type="evidence" value="ECO:0007669"/>
    <property type="project" value="InterPro"/>
</dbReference>
<dbReference type="InterPro" id="IPR002816">
    <property type="entry name" value="TraB/PrgY/GumN_fam"/>
</dbReference>
<dbReference type="InterPro" id="IPR046341">
    <property type="entry name" value="SET_dom_sf"/>
</dbReference>
<dbReference type="OrthoDB" id="48306at2759"/>
<dbReference type="AlphaFoldDB" id="A0A0L7QSR3"/>
<sequence length="524" mass="58503">MVIQAVQPDTVVVELCISRIAVMNISEEVLYRNATDLSLQNLKEILTKYGVHSGLLHILLYRMVAHVVKELGMAPGGEFRTAFEEAKKVPNCIIQLADRSINITLQRTLRVLSWWEIIKLMWIVARLNGSISKQDVEKCKRKRVIEEMINFLKEKYPAIERTFVAERDLFLTYHLQKAACVQRTAEGSKPPRVVGVVGMGHINGIVANWGKVKASDIHAIMCVPPKPLSSKILIFMFKASLFGAAIYVGYKVIPLPSISVFQSLKSSIEGLLIMETTALIDEYEHTIPGVMYVVQNIPGPEIDIEEFESEYILGCTCTDQCFDCSCTRGSPNYINGLLSDGKLSGPIIECNSHCTCRENCGNRVIQKGPLDSLIVSEISQKGLGLFTTKFIRRRQFICEYAGEIIGIEEARRRVEENKNSMNYVLVVSEHIGDRVIVTCIDPKYFGNIGRYSNHSCEPNADLVPIRVEGAVPRLCLFASRDIQIGEEITFNYADGVANSVHNLSDTPCLCGSNNCFGYLPHNSI</sequence>
<organism evidence="11 12">
    <name type="scientific">Habropoda laboriosa</name>
    <dbReference type="NCBI Taxonomy" id="597456"/>
    <lineage>
        <taxon>Eukaryota</taxon>
        <taxon>Metazoa</taxon>
        <taxon>Ecdysozoa</taxon>
        <taxon>Arthropoda</taxon>
        <taxon>Hexapoda</taxon>
        <taxon>Insecta</taxon>
        <taxon>Pterygota</taxon>
        <taxon>Neoptera</taxon>
        <taxon>Endopterygota</taxon>
        <taxon>Hymenoptera</taxon>
        <taxon>Apocrita</taxon>
        <taxon>Aculeata</taxon>
        <taxon>Apoidea</taxon>
        <taxon>Anthophila</taxon>
        <taxon>Apidae</taxon>
        <taxon>Habropoda</taxon>
    </lineage>
</organism>
<dbReference type="GO" id="GO:0008757">
    <property type="term" value="F:S-adenosylmethionine-dependent methyltransferase activity"/>
    <property type="evidence" value="ECO:0007669"/>
    <property type="project" value="UniProtKB-ARBA"/>
</dbReference>
<accession>A0A0L7QSR3</accession>
<dbReference type="GO" id="GO:0008170">
    <property type="term" value="F:N-methyltransferase activity"/>
    <property type="evidence" value="ECO:0007669"/>
    <property type="project" value="UniProtKB-ARBA"/>
</dbReference>
<dbReference type="PROSITE" id="PS50280">
    <property type="entry name" value="SET"/>
    <property type="match status" value="1"/>
</dbReference>
<dbReference type="SUPFAM" id="SSF82199">
    <property type="entry name" value="SET domain"/>
    <property type="match status" value="1"/>
</dbReference>
<dbReference type="GO" id="GO:0005694">
    <property type="term" value="C:chromosome"/>
    <property type="evidence" value="ECO:0007669"/>
    <property type="project" value="UniProtKB-SubCell"/>
</dbReference>
<evidence type="ECO:0000256" key="3">
    <source>
        <dbReference type="ARBA" id="ARBA00022603"/>
    </source>
</evidence>
<dbReference type="PANTHER" id="PTHR46223">
    <property type="entry name" value="HISTONE-LYSINE N-METHYLTRANSFERASE SUV39H"/>
    <property type="match status" value="1"/>
</dbReference>
<dbReference type="GO" id="GO:0032259">
    <property type="term" value="P:methylation"/>
    <property type="evidence" value="ECO:0007669"/>
    <property type="project" value="UniProtKB-KW"/>
</dbReference>
<dbReference type="GO" id="GO:0042054">
    <property type="term" value="F:histone methyltransferase activity"/>
    <property type="evidence" value="ECO:0007669"/>
    <property type="project" value="InterPro"/>
</dbReference>
<evidence type="ECO:0000256" key="5">
    <source>
        <dbReference type="ARBA" id="ARBA00022691"/>
    </source>
</evidence>
<dbReference type="Gene3D" id="2.170.270.10">
    <property type="entry name" value="SET domain"/>
    <property type="match status" value="1"/>
</dbReference>
<comment type="subcellular location">
    <subcellularLocation>
        <location evidence="1">Chromosome</location>
    </subcellularLocation>
</comment>
<dbReference type="CDD" id="cd14726">
    <property type="entry name" value="TraB_PrgY-like"/>
    <property type="match status" value="1"/>
</dbReference>
<reference evidence="11 12" key="1">
    <citation type="submission" date="2015-07" db="EMBL/GenBank/DDBJ databases">
        <title>The genome of Habropoda laboriosa.</title>
        <authorList>
            <person name="Pan H."/>
            <person name="Kapheim K."/>
        </authorList>
    </citation>
    <scope>NUCLEOTIDE SEQUENCE [LARGE SCALE GENOMIC DNA]</scope>
    <source>
        <strain evidence="11">0110345459</strain>
    </source>
</reference>
<evidence type="ECO:0000313" key="11">
    <source>
        <dbReference type="EMBL" id="KOC61589.1"/>
    </source>
</evidence>
<dbReference type="EMBL" id="KQ414756">
    <property type="protein sequence ID" value="KOC61589.1"/>
    <property type="molecule type" value="Genomic_DNA"/>
</dbReference>
<evidence type="ECO:0000256" key="7">
    <source>
        <dbReference type="ARBA" id="ARBA00022833"/>
    </source>
</evidence>
<dbReference type="GO" id="GO:0005634">
    <property type="term" value="C:nucleus"/>
    <property type="evidence" value="ECO:0007669"/>
    <property type="project" value="InterPro"/>
</dbReference>
<evidence type="ECO:0000259" key="10">
    <source>
        <dbReference type="PROSITE" id="PS50868"/>
    </source>
</evidence>
<dbReference type="STRING" id="597456.A0A0L7QSR3"/>
<dbReference type="InterPro" id="IPR003616">
    <property type="entry name" value="Post-SET_dom"/>
</dbReference>
<keyword evidence="4" id="KW-0808">Transferase</keyword>
<keyword evidence="3" id="KW-0489">Methyltransferase</keyword>
<feature type="domain" description="Pre-SET" evidence="9">
    <location>
        <begin position="313"/>
        <end position="368"/>
    </location>
</feature>
<evidence type="ECO:0000259" key="8">
    <source>
        <dbReference type="PROSITE" id="PS50280"/>
    </source>
</evidence>
<evidence type="ECO:0000256" key="4">
    <source>
        <dbReference type="ARBA" id="ARBA00022679"/>
    </source>
</evidence>
<evidence type="ECO:0000256" key="1">
    <source>
        <dbReference type="ARBA" id="ARBA00004286"/>
    </source>
</evidence>
<protein>
    <submittedName>
        <fullName evidence="11">TraB domain-containing protein</fullName>
    </submittedName>
</protein>
<evidence type="ECO:0000256" key="2">
    <source>
        <dbReference type="ARBA" id="ARBA00022454"/>
    </source>
</evidence>
<keyword evidence="12" id="KW-1185">Reference proteome</keyword>
<dbReference type="Proteomes" id="UP000053825">
    <property type="component" value="Unassembled WGS sequence"/>
</dbReference>
<dbReference type="Pfam" id="PF00856">
    <property type="entry name" value="SET"/>
    <property type="match status" value="1"/>
</dbReference>
<dbReference type="InterPro" id="IPR046345">
    <property type="entry name" value="TraB_PrgY-like"/>
</dbReference>
<dbReference type="InterPro" id="IPR007728">
    <property type="entry name" value="Pre-SET_dom"/>
</dbReference>
<dbReference type="InterPro" id="IPR050973">
    <property type="entry name" value="H3K9_Histone-Lys_N-MTase"/>
</dbReference>
<dbReference type="SMART" id="SM00317">
    <property type="entry name" value="SET"/>
    <property type="match status" value="1"/>
</dbReference>
<gene>
    <name evidence="11" type="ORF">WH47_05736</name>
</gene>
<dbReference type="InterPro" id="IPR001214">
    <property type="entry name" value="SET_dom"/>
</dbReference>
<keyword evidence="7" id="KW-0862">Zinc</keyword>
<feature type="domain" description="Post-SET" evidence="10">
    <location>
        <begin position="504"/>
        <end position="520"/>
    </location>
</feature>
<evidence type="ECO:0000259" key="9">
    <source>
        <dbReference type="PROSITE" id="PS50867"/>
    </source>
</evidence>
<keyword evidence="2" id="KW-0158">Chromosome</keyword>
<dbReference type="Pfam" id="PF05033">
    <property type="entry name" value="Pre-SET"/>
    <property type="match status" value="1"/>
</dbReference>
<evidence type="ECO:0000313" key="12">
    <source>
        <dbReference type="Proteomes" id="UP000053825"/>
    </source>
</evidence>
<name>A0A0L7QSR3_9HYME</name>
<dbReference type="PROSITE" id="PS50867">
    <property type="entry name" value="PRE_SET"/>
    <property type="match status" value="1"/>
</dbReference>
<keyword evidence="6" id="KW-0479">Metal-binding</keyword>
<feature type="domain" description="SET" evidence="8">
    <location>
        <begin position="371"/>
        <end position="493"/>
    </location>
</feature>
<dbReference type="Pfam" id="PF01963">
    <property type="entry name" value="TraB_PrgY_gumN"/>
    <property type="match status" value="1"/>
</dbReference>